<comment type="caution">
    <text evidence="1">The sequence shown here is derived from an EMBL/GenBank/DDBJ whole genome shotgun (WGS) entry which is preliminary data.</text>
</comment>
<gene>
    <name evidence="1" type="ORF">CDAR_544441</name>
</gene>
<dbReference type="Proteomes" id="UP001054837">
    <property type="component" value="Unassembled WGS sequence"/>
</dbReference>
<dbReference type="AlphaFoldDB" id="A0AAV4TDW0"/>
<proteinExistence type="predicted"/>
<protein>
    <submittedName>
        <fullName evidence="1">Uncharacterized protein</fullName>
    </submittedName>
</protein>
<evidence type="ECO:0000313" key="2">
    <source>
        <dbReference type="Proteomes" id="UP001054837"/>
    </source>
</evidence>
<accession>A0AAV4TDW0</accession>
<evidence type="ECO:0000313" key="1">
    <source>
        <dbReference type="EMBL" id="GIY44359.1"/>
    </source>
</evidence>
<keyword evidence="2" id="KW-1185">Reference proteome</keyword>
<sequence length="162" mass="18884">MRTLTHHPLLLLKLEEEEGVSCCSTWEGRKVRTHKRNPWWLSRLVEEEGVSCCSTWEGRKVRTHKRNPWWLSRLEREGRCKFFNAIFSGCTSSKGWKLRTQARNPWWLSNLVEVEGVNSSTPTLVAVQVRLGESTNSHWPFFMFVQHRGDGRYLLSHSLGGC</sequence>
<organism evidence="1 2">
    <name type="scientific">Caerostris darwini</name>
    <dbReference type="NCBI Taxonomy" id="1538125"/>
    <lineage>
        <taxon>Eukaryota</taxon>
        <taxon>Metazoa</taxon>
        <taxon>Ecdysozoa</taxon>
        <taxon>Arthropoda</taxon>
        <taxon>Chelicerata</taxon>
        <taxon>Arachnida</taxon>
        <taxon>Araneae</taxon>
        <taxon>Araneomorphae</taxon>
        <taxon>Entelegynae</taxon>
        <taxon>Araneoidea</taxon>
        <taxon>Araneidae</taxon>
        <taxon>Caerostris</taxon>
    </lineage>
</organism>
<reference evidence="1 2" key="1">
    <citation type="submission" date="2021-06" db="EMBL/GenBank/DDBJ databases">
        <title>Caerostris darwini draft genome.</title>
        <authorList>
            <person name="Kono N."/>
            <person name="Arakawa K."/>
        </authorList>
    </citation>
    <scope>NUCLEOTIDE SEQUENCE [LARGE SCALE GENOMIC DNA]</scope>
</reference>
<dbReference type="EMBL" id="BPLQ01009506">
    <property type="protein sequence ID" value="GIY44359.1"/>
    <property type="molecule type" value="Genomic_DNA"/>
</dbReference>
<name>A0AAV4TDW0_9ARAC</name>